<dbReference type="Proteomes" id="UP000182284">
    <property type="component" value="Unassembled WGS sequence"/>
</dbReference>
<evidence type="ECO:0000313" key="2">
    <source>
        <dbReference type="EMBL" id="SDE84829.1"/>
    </source>
</evidence>
<dbReference type="OrthoDB" id="5189031at2"/>
<sequence length="237" mass="25191">MHMKAIFAFVSALAFALLGPLLAPGFGGYDPSLFPIPQDNAPIVPAGYAFAIWGVIYAWLVISGGFGLFKRADAEDWDPMRWPLIASLVIGTPWLAVAMVSPLWATVLIFAMLGLALLAMDRAPVSDPRWARAPVSLYAGWLTAASFASLGILAAGHGVIFGQVGWALICLVGAFVVALIGHKMRQDAPLYPLGTAWALIAIVVRNWGTHWVVACVAAFGAVILLILSANSARRVVI</sequence>
<name>A0A1G7G9X6_9RHOB</name>
<feature type="transmembrane region" description="Helical" evidence="1">
    <location>
        <begin position="81"/>
        <end position="97"/>
    </location>
</feature>
<feature type="transmembrane region" description="Helical" evidence="1">
    <location>
        <begin position="43"/>
        <end position="69"/>
    </location>
</feature>
<keyword evidence="1" id="KW-1133">Transmembrane helix</keyword>
<organism evidence="2 3">
    <name type="scientific">Celeribacter baekdonensis</name>
    <dbReference type="NCBI Taxonomy" id="875171"/>
    <lineage>
        <taxon>Bacteria</taxon>
        <taxon>Pseudomonadati</taxon>
        <taxon>Pseudomonadota</taxon>
        <taxon>Alphaproteobacteria</taxon>
        <taxon>Rhodobacterales</taxon>
        <taxon>Roseobacteraceae</taxon>
        <taxon>Celeribacter</taxon>
    </lineage>
</organism>
<proteinExistence type="predicted"/>
<evidence type="ECO:0000313" key="3">
    <source>
        <dbReference type="Proteomes" id="UP000182284"/>
    </source>
</evidence>
<feature type="transmembrane region" description="Helical" evidence="1">
    <location>
        <begin position="188"/>
        <end position="204"/>
    </location>
</feature>
<dbReference type="AlphaFoldDB" id="A0A1G7G9X6"/>
<keyword evidence="1" id="KW-0472">Membrane</keyword>
<evidence type="ECO:0000256" key="1">
    <source>
        <dbReference type="SAM" id="Phobius"/>
    </source>
</evidence>
<keyword evidence="1" id="KW-0812">Transmembrane</keyword>
<protein>
    <submittedName>
        <fullName evidence="2">Uncharacterized protein</fullName>
    </submittedName>
</protein>
<feature type="transmembrane region" description="Helical" evidence="1">
    <location>
        <begin position="103"/>
        <end position="123"/>
    </location>
</feature>
<reference evidence="2 3" key="1">
    <citation type="submission" date="2016-10" db="EMBL/GenBank/DDBJ databases">
        <authorList>
            <person name="de Groot N.N."/>
        </authorList>
    </citation>
    <scope>NUCLEOTIDE SEQUENCE [LARGE SCALE GENOMIC DNA]</scope>
    <source>
        <strain evidence="2 3">DSM 27375</strain>
    </source>
</reference>
<feature type="transmembrane region" description="Helical" evidence="1">
    <location>
        <begin position="160"/>
        <end position="181"/>
    </location>
</feature>
<accession>A0A1G7G9X6</accession>
<gene>
    <name evidence="2" type="ORF">SAMN04488117_101460</name>
</gene>
<dbReference type="EMBL" id="FNBL01000001">
    <property type="protein sequence ID" value="SDE84829.1"/>
    <property type="molecule type" value="Genomic_DNA"/>
</dbReference>
<feature type="transmembrane region" description="Helical" evidence="1">
    <location>
        <begin position="135"/>
        <end position="154"/>
    </location>
</feature>
<feature type="transmembrane region" description="Helical" evidence="1">
    <location>
        <begin position="210"/>
        <end position="229"/>
    </location>
</feature>
<dbReference type="RefSeq" id="WP_074640606.1">
    <property type="nucleotide sequence ID" value="NZ_FNBL01000001.1"/>
</dbReference>